<dbReference type="SMART" id="SM00671">
    <property type="entry name" value="SEL1"/>
    <property type="match status" value="3"/>
</dbReference>
<dbReference type="InterPro" id="IPR011990">
    <property type="entry name" value="TPR-like_helical_dom_sf"/>
</dbReference>
<feature type="repeat" description="TPR" evidence="1">
    <location>
        <begin position="2967"/>
        <end position="3000"/>
    </location>
</feature>
<proteinExistence type="predicted"/>
<name>C4XQH4_SOLM1</name>
<feature type="compositionally biased region" description="Basic and acidic residues" evidence="3">
    <location>
        <begin position="2721"/>
        <end position="2742"/>
    </location>
</feature>
<sequence>MRTAEAAASYEGAGEITLLVKHSIRTEYFMIKQPNRRHGKLHLQIFTPNKIFLLFLLIGAIISVPPARASGQETLTNLIHKAADNWQQRDFDEMLQFVKIDGGKDTEEFLRVLDTSIQSINTFNGVSATQQARDAFRARILEELDARRFAQVDDILREATTRFPNLEAAVRTGSSGLRHLGKDSEGGYRPLLSDDDITFVGEGAQEAKTWFNQQVKNRGLAGVKVKGFTLNDPGRFSRQERAILDLLDPEKFVGQSAMSGIRGETLKKGAVVLAKGPEGKLVFTRVSLADHLSSLNATRSALDSFVENAARRYGPLTMTASVERQIVNAHNGWDNLTSAEKVKYMQRSRRKLNESRGLTSDPATRRLEEMASRFSKFPPPNLTAEDAVFLATLRRENILEGFKAANNRLFIQSVAARQAGGNLATNAQVREAIDELATGFAMLKELGGKPEFGDMVDVDAVVDELIRNADGNPELKKMLYTASKQADDMLDVLRQWSGMENEFAAMLARLPAMTPYQRGKALAEYKQMLEAGGGPGMSAQAGKNELAMVEELSKASATKEGDALIVAMIKSPAGKKVLVGLALSGGAVAFSKMQERWKDGGWYNDLSSAASTLVEFLPGAMSFDRLQKDGYISPGLAYEFVKEAMYLTPLWPAALSADLATIAYDVARAVTLENYQDGLVDILETNGVFEDGRFTALRLPDGETIPRDRLAAFLKEDRTVKLANANRPDLLYTTNLSEKAADVYASRYVKSDPVLQDLQKALIQQIGHINLGQTMGQISDQEWLEAAKSGFKMLFAVENVCTKTPKQWCELVTIYQNKIKERADDIFPNVMVPHLVSLAEDAHKALTGNDEAIKAIMETQRELEALRGSPLTVDLAQEAAQQAAKAGDLRATSLSGDTATKRDKALAEGGYLQAAAKAYGVILKEAKDSLQDIVDRTGYKETKVLTFPFSGNFFQDAAKARQSRRGFMFATNAILQDVAKIKGAAPDVLDETDLKALEILAEVAYRNRTALDQANSAKVDVPEAPASAPIPDLQPPMVGKESPYHAWYKDAMEKVKALYAKAADLKKLVSKGVLLVAPGKEMIERVPGVFEARIADASLRAMLNEGKALVEWSSDQFGAAFSDKTSLKTSFTPDEPGQATVRATFSLKAEPAAEASVQAKITVRPAETPSVSLTAHPSEAQPKGTVTASALPDSMSARRPLGYEWSCDNCQVLEKRGSQALIGAPSTGEATVQVRMTAEDGKELAAAVTRFTVAAPSDKSNDPQKPEKEPGGVPEKQDKNAAQAAPDQASKEDKTPRDQKLGPDVQTTPPVAPSPVAVPSALITPAPTTPPTSSPGQGSPSQPAGQSSQAAAQGQSQKPDQSPPPQQPNEPAAEKAPASTATDPAWTADTWNAALTLKWTSELQLAKPGVSGTARQTYEERKQYAEKMLTVFWQREKEHLAGLPAVLRQWRQEADGIFNGQIDSEAKDAEKKWQEVKQKLGLGKSGQGSRMEDAFGDSGNKASYSSTLPDLEGEMPKSKRITASEDFGPDMDCAQRIRNQRSDYLGRLDRKITEADALVDAFSRQPTDNKIYEDTMRRAEQFWEGPGGMPPSNWREAGIKETLTPPCGKAPARSLSVAASGGGKASSLRVTLKADGQSAAAGSPMKVTAEASGGKSPYRFLFLDAQSSKDNVAVYALPAGKWELFASVQVIDAENQTASAELRLEMAPIKLELHKKSPSGNSLAVGEQAAFEARLTSQGKPVEAGQYVIRWEPSTEARFSKSEGLGALANTATFARPGKVKVWAVALQKAGSVLTTAAESNQIELDVAGASMSLSASPAEPLVGQEVTVTAVESPKLADADATYWWHDSQGGAGTGPTANQRLWRFTVKEAKPVTVNAVLKGKKGGEELAKASLTITPKIYEVSAVSLGHAWGGETTRPVIWKPEGGFVTLDKEIAAHMDVGLRADISPAPPQGQTLRYAWSVNEGSSLTGGPASQETRAQRASTGTIEAKVEVRDGNNVLLGAGSVSVPVTVSDEDVKQGKSKSQELEKLKQDAATAWNAGEIDLACEKGTAAVRIDPKFPDAKTYCESRERILNLAKQGEGELAQDALERAQAKLDEAKRINAKAKILAGLEEKIKRAREATSKAEKLLAQAAKQWAEGDAEGAERAASEALALAPKLDRAKSDKQRYTEGLAKLKASLEHAKDLQSKNEIAPALTAVANGKGVNPAYKPLLDLEKQLLEQQKKQQELAKLLEKSQKQWEDGEVDEACLTAQEAAKLDVPGSEAKSAASLYCQGRDAVAQAVKHGESELTASQLDKAQVQLEAGRKINAKAKSLAELEEKINKTKERQKQVEQLLARAAKEWSDGEADKAAATVEEALKIDPKNDKALEEKKSFSGKLEKLRFTVGEAKKALTAKDAAKGMAAVAEGKAVNARYKPLLDLEAELGKLSRENAQNEAERKRRTDLIVAGAGECTKENWQACKDKIASSIDGSDKIFGPQDSEMVAKAKALLAKAEQNLANKKQAEAQNEAERKRRTDLIVAGAGECTKENWQACKDKIASSIDGSDKIFGPQDSEMVAKAKALLAKAEQNLANKKQAEAQNEAERKRRTDLIVAGAGECTKENWQACKDKIASSIDGSDKIFGPQDSEMVAKAKALLAKAEQNLANKKQAEAQNEAERKRRTDLIVAGAGECTKENWQACKDKLTAALEGAEKIFGQQDAALTTKAKALKAKAQEQLDAGKRQAEAEAKRNMEQDNAKKQAEQQQNKCNTMFKQADAKYESKDYQGSIAIYRKLLELCPDNCNAMNNLGLSIEASGNKQESLKWYEKAAKCDPSQSLYAENVEQIQKQLAESNKEKQCNDLFEKALGKDKTGDRSGAIADYKVVLAYCPDYCGAMNNIGILLDASNNKKDALLWFEKAVKCNPSAERYKKNATLTREEIAQQEQTTSNKASCDKLWDQAQAKGKDDNHRGAIEDYRKVLSMCPNNCSAMNNIGAQLDKLGEKQNALAWFEKAAKCDPDKELYKENVRTTRQEISENRHEEPQQSASRQNTSQPSSPQSTTASMDGTYSGTFSSPVFKGKVKVQVEGTKVTGVATDSSGAQVDFEGTLKRQTGEISCFLVYRGKSSGGQGNAKGHVQNGSIEGTWAFFTLEAKPTEYKGTWTASK</sequence>
<keyword evidence="4" id="KW-0472">Membrane</keyword>
<dbReference type="Proteomes" id="UP000009071">
    <property type="component" value="Chromosome"/>
</dbReference>
<feature type="region of interest" description="Disordered" evidence="3">
    <location>
        <begin position="1253"/>
        <end position="1387"/>
    </location>
</feature>
<dbReference type="SUPFAM" id="SSF48452">
    <property type="entry name" value="TPR-like"/>
    <property type="match status" value="1"/>
</dbReference>
<feature type="compositionally biased region" description="Low complexity" evidence="3">
    <location>
        <begin position="1369"/>
        <end position="1387"/>
    </location>
</feature>
<dbReference type="KEGG" id="dma:DMR_18480"/>
<feature type="region of interest" description="Disordered" evidence="3">
    <location>
        <begin position="3012"/>
        <end position="3047"/>
    </location>
</feature>
<keyword evidence="4" id="KW-0812">Transmembrane</keyword>
<keyword evidence="1" id="KW-0802">TPR repeat</keyword>
<evidence type="ECO:0000256" key="2">
    <source>
        <dbReference type="SAM" id="Coils"/>
    </source>
</evidence>
<dbReference type="eggNOG" id="COG0457">
    <property type="taxonomic scope" value="Bacteria"/>
</dbReference>
<dbReference type="InterPro" id="IPR013783">
    <property type="entry name" value="Ig-like_fold"/>
</dbReference>
<accession>C4XQH4</accession>
<feature type="coiled-coil region" evidence="2">
    <location>
        <begin position="2083"/>
        <end position="2180"/>
    </location>
</feature>
<protein>
    <submittedName>
        <fullName evidence="5">Uncharacterized protein</fullName>
    </submittedName>
</protein>
<dbReference type="PANTHER" id="PTHR24216">
    <property type="entry name" value="PAXILLIN-RELATED"/>
    <property type="match status" value="1"/>
</dbReference>
<dbReference type="HOGENOM" id="CLU_225653_0_0_7"/>
<dbReference type="Gene3D" id="2.60.40.10">
    <property type="entry name" value="Immunoglobulins"/>
    <property type="match status" value="1"/>
</dbReference>
<evidence type="ECO:0000256" key="3">
    <source>
        <dbReference type="SAM" id="MobiDB-lite"/>
    </source>
</evidence>
<feature type="transmembrane region" description="Helical" evidence="4">
    <location>
        <begin position="41"/>
        <end position="62"/>
    </location>
</feature>
<dbReference type="InterPro" id="IPR006597">
    <property type="entry name" value="Sel1-like"/>
</dbReference>
<feature type="region of interest" description="Disordered" evidence="3">
    <location>
        <begin position="1482"/>
        <end position="1514"/>
    </location>
</feature>
<feature type="compositionally biased region" description="Basic and acidic residues" evidence="3">
    <location>
        <begin position="1289"/>
        <end position="1301"/>
    </location>
</feature>
<dbReference type="Pfam" id="PF13432">
    <property type="entry name" value="TPR_16"/>
    <property type="match status" value="1"/>
</dbReference>
<keyword evidence="6" id="KW-1185">Reference proteome</keyword>
<dbReference type="Gene3D" id="1.25.40.10">
    <property type="entry name" value="Tetratricopeptide repeat domain"/>
    <property type="match status" value="3"/>
</dbReference>
<dbReference type="SMART" id="SM00028">
    <property type="entry name" value="TPR"/>
    <property type="match status" value="9"/>
</dbReference>
<feature type="compositionally biased region" description="Basic and acidic residues" evidence="3">
    <location>
        <begin position="3012"/>
        <end position="3022"/>
    </location>
</feature>
<feature type="region of interest" description="Disordered" evidence="3">
    <location>
        <begin position="2721"/>
        <end position="2746"/>
    </location>
</feature>
<feature type="coiled-coil region" evidence="2">
    <location>
        <begin position="2485"/>
        <end position="2515"/>
    </location>
</feature>
<dbReference type="PROSITE" id="PS50005">
    <property type="entry name" value="TPR"/>
    <property type="match status" value="2"/>
</dbReference>
<feature type="repeat" description="TPR" evidence="1">
    <location>
        <begin position="2783"/>
        <end position="2816"/>
    </location>
</feature>
<keyword evidence="4" id="KW-1133">Transmembrane helix</keyword>
<keyword evidence="2" id="KW-0175">Coiled coil</keyword>
<dbReference type="STRING" id="573370.DMR_18480"/>
<feature type="coiled-coil region" evidence="2">
    <location>
        <begin position="2631"/>
        <end position="2661"/>
    </location>
</feature>
<dbReference type="PANTHER" id="PTHR24216:SF65">
    <property type="entry name" value="PAXILLIN-LIKE PROTEIN 1"/>
    <property type="match status" value="1"/>
</dbReference>
<feature type="coiled-coil region" evidence="2">
    <location>
        <begin position="2558"/>
        <end position="2588"/>
    </location>
</feature>
<evidence type="ECO:0000256" key="4">
    <source>
        <dbReference type="SAM" id="Phobius"/>
    </source>
</evidence>
<gene>
    <name evidence="5" type="ordered locus">DMR_18480</name>
</gene>
<feature type="compositionally biased region" description="Low complexity" evidence="3">
    <location>
        <begin position="1334"/>
        <end position="1360"/>
    </location>
</feature>
<organism evidence="5 6">
    <name type="scientific">Solidesulfovibrio magneticus (strain ATCC 700980 / DSM 13731 / RS-1)</name>
    <name type="common">Desulfovibrio magneticus</name>
    <dbReference type="NCBI Taxonomy" id="573370"/>
    <lineage>
        <taxon>Bacteria</taxon>
        <taxon>Pseudomonadati</taxon>
        <taxon>Thermodesulfobacteriota</taxon>
        <taxon>Desulfovibrionia</taxon>
        <taxon>Desulfovibrionales</taxon>
        <taxon>Desulfovibrionaceae</taxon>
        <taxon>Solidesulfovibrio</taxon>
    </lineage>
</organism>
<dbReference type="eggNOG" id="COG4932">
    <property type="taxonomic scope" value="Bacteria"/>
</dbReference>
<feature type="coiled-coil region" evidence="2">
    <location>
        <begin position="2309"/>
        <end position="2343"/>
    </location>
</feature>
<feature type="coiled-coil region" evidence="2">
    <location>
        <begin position="2213"/>
        <end position="2240"/>
    </location>
</feature>
<evidence type="ECO:0000313" key="5">
    <source>
        <dbReference type="EMBL" id="BAH75339.1"/>
    </source>
</evidence>
<feature type="compositionally biased region" description="Low complexity" evidence="3">
    <location>
        <begin position="3027"/>
        <end position="3043"/>
    </location>
</feature>
<evidence type="ECO:0000313" key="6">
    <source>
        <dbReference type="Proteomes" id="UP000009071"/>
    </source>
</evidence>
<dbReference type="EMBL" id="AP010904">
    <property type="protein sequence ID" value="BAH75339.1"/>
    <property type="molecule type" value="Genomic_DNA"/>
</dbReference>
<evidence type="ECO:0000256" key="1">
    <source>
        <dbReference type="PROSITE-ProRule" id="PRU00339"/>
    </source>
</evidence>
<feature type="compositionally biased region" description="Low complexity" evidence="3">
    <location>
        <begin position="1314"/>
        <end position="1326"/>
    </location>
</feature>
<reference evidence="5 6" key="1">
    <citation type="journal article" date="2009" name="Genome Res.">
        <title>Whole genome sequence of Desulfovibrio magneticus strain RS-1 revealed common gene clusters in magnetotactic bacteria.</title>
        <authorList>
            <person name="Nakazawa H."/>
            <person name="Arakaki A."/>
            <person name="Narita-Yamada S."/>
            <person name="Yashiro I."/>
            <person name="Jinno K."/>
            <person name="Aoki N."/>
            <person name="Tsuruyama A."/>
            <person name="Okamura Y."/>
            <person name="Tanikawa S."/>
            <person name="Fujita N."/>
            <person name="Takeyama H."/>
            <person name="Matsunaga T."/>
        </authorList>
    </citation>
    <scope>NUCLEOTIDE SEQUENCE [LARGE SCALE GENOMIC DNA]</scope>
    <source>
        <strain evidence="6">ATCC 700980 / DSM 13731 / RS-1</strain>
    </source>
</reference>
<feature type="compositionally biased region" description="Basic and acidic residues" evidence="3">
    <location>
        <begin position="1259"/>
        <end position="1279"/>
    </location>
</feature>
<dbReference type="InterPro" id="IPR019734">
    <property type="entry name" value="TPR_rpt"/>
</dbReference>